<dbReference type="SUPFAM" id="SSF58104">
    <property type="entry name" value="Methyl-accepting chemotaxis protein (MCP) signaling domain"/>
    <property type="match status" value="1"/>
</dbReference>
<evidence type="ECO:0000256" key="1">
    <source>
        <dbReference type="ARBA" id="ARBA00023224"/>
    </source>
</evidence>
<dbReference type="Proteomes" id="UP000282311">
    <property type="component" value="Unassembled WGS sequence"/>
</dbReference>
<organism evidence="5 6">
    <name type="scientific">Paenibacillus ginsengarvi</name>
    <dbReference type="NCBI Taxonomy" id="400777"/>
    <lineage>
        <taxon>Bacteria</taxon>
        <taxon>Bacillati</taxon>
        <taxon>Bacillota</taxon>
        <taxon>Bacilli</taxon>
        <taxon>Bacillales</taxon>
        <taxon>Paenibacillaceae</taxon>
        <taxon>Paenibacillus</taxon>
    </lineage>
</organism>
<feature type="domain" description="Methyl-accepting transducer" evidence="4">
    <location>
        <begin position="205"/>
        <end position="462"/>
    </location>
</feature>
<dbReference type="Pfam" id="PF00015">
    <property type="entry name" value="MCPsignal"/>
    <property type="match status" value="1"/>
</dbReference>
<dbReference type="InterPro" id="IPR004089">
    <property type="entry name" value="MCPsignal_dom"/>
</dbReference>
<feature type="transmembrane region" description="Helical" evidence="3">
    <location>
        <begin position="39"/>
        <end position="58"/>
    </location>
</feature>
<evidence type="ECO:0000313" key="6">
    <source>
        <dbReference type="Proteomes" id="UP000282311"/>
    </source>
</evidence>
<keyword evidence="3" id="KW-0812">Transmembrane</keyword>
<dbReference type="GO" id="GO:0016020">
    <property type="term" value="C:membrane"/>
    <property type="evidence" value="ECO:0007669"/>
    <property type="project" value="InterPro"/>
</dbReference>
<protein>
    <submittedName>
        <fullName evidence="5">Chemotaxis protein</fullName>
    </submittedName>
</protein>
<dbReference type="AlphaFoldDB" id="A0A3B0BDC2"/>
<comment type="caution">
    <text evidence="5">The sequence shown here is derived from an EMBL/GenBank/DDBJ whole genome shotgun (WGS) entry which is preliminary data.</text>
</comment>
<sequence length="489" mass="53182">MNYSETLHRRNKQMVSIIWGMLALGIAVDFLTGAPAQTIIVLAIVGLVTCGVATVMTYKRWFPKFIMYVVASIVTILTLLLVLSGPIITTYFLVFVNLAIMTLYTNFRAIAFSAFLGVALTIYLLLSPYKDAMFGNNDPVTIFMYLAFVAIPLLVSALFSERMQREVIAKREQAEAEQARTAAIVDQLSASLVLLNDFSSKLKANMTSASAISKEVTISFAEISASNETQTGSVSAISESARMIEQAVAALAGRSTEMIALSSDSVKLTDHGSRMARSLEEQMGHVRQSIDKSVSIMDELNEQNGRIGDIVSTIQQISAQTNLLALNAAIEAARAGEHGKGFAVVSSEIRKLAETSQRSTEQIVTILETIHSKTDQASEQITQGQQTVIESGQAASEVAEALRTLSGNSARVDGQSAEVKLAADDLYVQYTKITEELITIASVTEQNNASMKEMAGSMKTQDTRIQDIVESFLQLDKLAADINKMTERR</sequence>
<feature type="transmembrane region" description="Helical" evidence="3">
    <location>
        <begin position="109"/>
        <end position="129"/>
    </location>
</feature>
<keyword evidence="1 2" id="KW-0807">Transducer</keyword>
<feature type="transmembrane region" description="Helical" evidence="3">
    <location>
        <begin position="14"/>
        <end position="33"/>
    </location>
</feature>
<dbReference type="PANTHER" id="PTHR32089">
    <property type="entry name" value="METHYL-ACCEPTING CHEMOTAXIS PROTEIN MCPB"/>
    <property type="match status" value="1"/>
</dbReference>
<dbReference type="PROSITE" id="PS50111">
    <property type="entry name" value="CHEMOTAXIS_TRANSDUC_2"/>
    <property type="match status" value="1"/>
</dbReference>
<proteinExistence type="predicted"/>
<keyword evidence="3" id="KW-0472">Membrane</keyword>
<dbReference type="Gene3D" id="1.10.287.950">
    <property type="entry name" value="Methyl-accepting chemotaxis protein"/>
    <property type="match status" value="1"/>
</dbReference>
<dbReference type="GO" id="GO:0007165">
    <property type="term" value="P:signal transduction"/>
    <property type="evidence" value="ECO:0007669"/>
    <property type="project" value="UniProtKB-KW"/>
</dbReference>
<feature type="transmembrane region" description="Helical" evidence="3">
    <location>
        <begin position="141"/>
        <end position="160"/>
    </location>
</feature>
<evidence type="ECO:0000259" key="4">
    <source>
        <dbReference type="PROSITE" id="PS50111"/>
    </source>
</evidence>
<dbReference type="OrthoDB" id="2166737at2"/>
<dbReference type="SMART" id="SM00283">
    <property type="entry name" value="MA"/>
    <property type="match status" value="1"/>
</dbReference>
<evidence type="ECO:0000313" key="5">
    <source>
        <dbReference type="EMBL" id="RKN70057.1"/>
    </source>
</evidence>
<evidence type="ECO:0000256" key="3">
    <source>
        <dbReference type="SAM" id="Phobius"/>
    </source>
</evidence>
<keyword evidence="6" id="KW-1185">Reference proteome</keyword>
<name>A0A3B0BDC2_9BACL</name>
<keyword evidence="3" id="KW-1133">Transmembrane helix</keyword>
<evidence type="ECO:0000256" key="2">
    <source>
        <dbReference type="PROSITE-ProRule" id="PRU00284"/>
    </source>
</evidence>
<dbReference type="EMBL" id="RBAH01000033">
    <property type="protein sequence ID" value="RKN70057.1"/>
    <property type="molecule type" value="Genomic_DNA"/>
</dbReference>
<reference evidence="5 6" key="1">
    <citation type="journal article" date="2007" name="Int. J. Syst. Evol. Microbiol.">
        <title>Paenibacillus ginsengarvi sp. nov., isolated from soil from ginseng cultivation.</title>
        <authorList>
            <person name="Yoon M.H."/>
            <person name="Ten L.N."/>
            <person name="Im W.T."/>
        </authorList>
    </citation>
    <scope>NUCLEOTIDE SEQUENCE [LARGE SCALE GENOMIC DNA]</scope>
    <source>
        <strain evidence="5 6">KCTC 13059</strain>
    </source>
</reference>
<dbReference type="PANTHER" id="PTHR32089:SF112">
    <property type="entry name" value="LYSOZYME-LIKE PROTEIN-RELATED"/>
    <property type="match status" value="1"/>
</dbReference>
<gene>
    <name evidence="5" type="ORF">D7M11_31020</name>
</gene>
<accession>A0A3B0BDC2</accession>
<dbReference type="RefSeq" id="WP_120751164.1">
    <property type="nucleotide sequence ID" value="NZ_RBAH01000033.1"/>
</dbReference>